<comment type="similarity">
    <text evidence="6">Belongs to the ABC-4 integral membrane protein family.</text>
</comment>
<dbReference type="InterPro" id="IPR003838">
    <property type="entry name" value="ABC3_permease_C"/>
</dbReference>
<dbReference type="EMBL" id="RPFW01000001">
    <property type="protein sequence ID" value="TVZ06000.1"/>
    <property type="molecule type" value="Genomic_DNA"/>
</dbReference>
<dbReference type="OrthoDB" id="4832961at2"/>
<evidence type="ECO:0000256" key="1">
    <source>
        <dbReference type="ARBA" id="ARBA00004651"/>
    </source>
</evidence>
<feature type="transmembrane region" description="Helical" evidence="8">
    <location>
        <begin position="319"/>
        <end position="341"/>
    </location>
</feature>
<comment type="subcellular location">
    <subcellularLocation>
        <location evidence="1">Cell membrane</location>
        <topology evidence="1">Multi-pass membrane protein</topology>
    </subcellularLocation>
</comment>
<evidence type="ECO:0000256" key="2">
    <source>
        <dbReference type="ARBA" id="ARBA00022475"/>
    </source>
</evidence>
<sequence length="472" mass="47588">MFYFTYLFRELRRRMRQSVFIALGLAVGVGLVLTVTAASAGVRNAQAGVLKGLYGVGTDITVTGKPPSAQGPTSKGSGGGQRTSIMIGPNGGQICVNGKCHSLKSGYTIDTLIGTNSSPLSESAVAKVRTLHGVSAAAGGLLLTDNQTTVSQTMTQPTSFTVDGTDLAYQKLGPLGDAVLTAGRGFKSADAGADVALVDKNYAISHDLKPGGTMKIGGVTFKIIGIVTQPEASGPPNVYIPLTTAQAVATKGPGGGGSLKNEVNTIYVTAVSGTAIDAVQKEIAKILPSATITTPSSLASEVSGSVTSAARLADDLGKWLSILVLIAAFAVAVLLTMAAVARRVREFGTLKALGWRGRRIIAQVMGESLAVGVLGAALGIGLGFAGAAVINAIAPSLSATLTQATGMRMMTPNGAVDPTSSHTVSVPMIASVGVTAIGFAVALALAGGLLAGAFGSWRIGRLRPADALAKVG</sequence>
<keyword evidence="3 8" id="KW-0812">Transmembrane</keyword>
<feature type="region of interest" description="Disordered" evidence="7">
    <location>
        <begin position="64"/>
        <end position="83"/>
    </location>
</feature>
<feature type="transmembrane region" description="Helical" evidence="8">
    <location>
        <begin position="428"/>
        <end position="454"/>
    </location>
</feature>
<reference evidence="11 12" key="1">
    <citation type="submission" date="2018-11" db="EMBL/GenBank/DDBJ databases">
        <title>Trebonia kvetii gen.nov., sp.nov., a novel acidophilic actinobacterium, and proposal of the new actinobacterial family Treboniaceae fam. nov.</title>
        <authorList>
            <person name="Rapoport D."/>
            <person name="Sagova-Mareckova M."/>
            <person name="Sedlacek I."/>
            <person name="Provaznik J."/>
            <person name="Kralova S."/>
            <person name="Pavlinic D."/>
            <person name="Benes V."/>
            <person name="Kopecky J."/>
        </authorList>
    </citation>
    <scope>NUCLEOTIDE SEQUENCE [LARGE SCALE GENOMIC DNA]</scope>
    <source>
        <strain evidence="11 12">15Tr583</strain>
    </source>
</reference>
<dbReference type="Proteomes" id="UP000460272">
    <property type="component" value="Unassembled WGS sequence"/>
</dbReference>
<accession>A0A6P2C4A2</accession>
<evidence type="ECO:0000313" key="11">
    <source>
        <dbReference type="EMBL" id="TVZ06000.1"/>
    </source>
</evidence>
<dbReference type="GO" id="GO:0005886">
    <property type="term" value="C:plasma membrane"/>
    <property type="evidence" value="ECO:0007669"/>
    <property type="project" value="UniProtKB-SubCell"/>
</dbReference>
<evidence type="ECO:0000256" key="5">
    <source>
        <dbReference type="ARBA" id="ARBA00023136"/>
    </source>
</evidence>
<evidence type="ECO:0000259" key="10">
    <source>
        <dbReference type="Pfam" id="PF12704"/>
    </source>
</evidence>
<dbReference type="AlphaFoldDB" id="A0A6P2C4A2"/>
<keyword evidence="5 8" id="KW-0472">Membrane</keyword>
<keyword evidence="4 8" id="KW-1133">Transmembrane helix</keyword>
<dbReference type="InterPro" id="IPR025857">
    <property type="entry name" value="MacB_PCD"/>
</dbReference>
<evidence type="ECO:0000313" key="12">
    <source>
        <dbReference type="Proteomes" id="UP000460272"/>
    </source>
</evidence>
<feature type="domain" description="MacB-like periplasmic core" evidence="10">
    <location>
        <begin position="18"/>
        <end position="285"/>
    </location>
</feature>
<evidence type="ECO:0000256" key="8">
    <source>
        <dbReference type="SAM" id="Phobius"/>
    </source>
</evidence>
<dbReference type="Pfam" id="PF12704">
    <property type="entry name" value="MacB_PCD"/>
    <property type="match status" value="1"/>
</dbReference>
<dbReference type="InterPro" id="IPR050250">
    <property type="entry name" value="Macrolide_Exporter_MacB"/>
</dbReference>
<evidence type="ECO:0000256" key="6">
    <source>
        <dbReference type="ARBA" id="ARBA00038076"/>
    </source>
</evidence>
<evidence type="ECO:0000256" key="4">
    <source>
        <dbReference type="ARBA" id="ARBA00022989"/>
    </source>
</evidence>
<dbReference type="PANTHER" id="PTHR30572">
    <property type="entry name" value="MEMBRANE COMPONENT OF TRANSPORTER-RELATED"/>
    <property type="match status" value="1"/>
</dbReference>
<dbReference type="PANTHER" id="PTHR30572:SF4">
    <property type="entry name" value="ABC TRANSPORTER PERMEASE YTRF"/>
    <property type="match status" value="1"/>
</dbReference>
<feature type="domain" description="ABC3 transporter permease C-terminal" evidence="9">
    <location>
        <begin position="320"/>
        <end position="461"/>
    </location>
</feature>
<dbReference type="GO" id="GO:0022857">
    <property type="term" value="F:transmembrane transporter activity"/>
    <property type="evidence" value="ECO:0007669"/>
    <property type="project" value="TreeGrafter"/>
</dbReference>
<organism evidence="11 12">
    <name type="scientific">Trebonia kvetii</name>
    <dbReference type="NCBI Taxonomy" id="2480626"/>
    <lineage>
        <taxon>Bacteria</taxon>
        <taxon>Bacillati</taxon>
        <taxon>Actinomycetota</taxon>
        <taxon>Actinomycetes</taxon>
        <taxon>Streptosporangiales</taxon>
        <taxon>Treboniaceae</taxon>
        <taxon>Trebonia</taxon>
    </lineage>
</organism>
<name>A0A6P2C4A2_9ACTN</name>
<evidence type="ECO:0000256" key="3">
    <source>
        <dbReference type="ARBA" id="ARBA00022692"/>
    </source>
</evidence>
<protein>
    <submittedName>
        <fullName evidence="11">FtsX-like permease family protein</fullName>
    </submittedName>
</protein>
<gene>
    <name evidence="11" type="ORF">EAS64_00555</name>
</gene>
<evidence type="ECO:0000256" key="7">
    <source>
        <dbReference type="SAM" id="MobiDB-lite"/>
    </source>
</evidence>
<evidence type="ECO:0000259" key="9">
    <source>
        <dbReference type="Pfam" id="PF02687"/>
    </source>
</evidence>
<keyword evidence="12" id="KW-1185">Reference proteome</keyword>
<comment type="caution">
    <text evidence="11">The sequence shown here is derived from an EMBL/GenBank/DDBJ whole genome shotgun (WGS) entry which is preliminary data.</text>
</comment>
<proteinExistence type="inferred from homology"/>
<dbReference type="RefSeq" id="WP_145850754.1">
    <property type="nucleotide sequence ID" value="NZ_RPFW01000001.1"/>
</dbReference>
<dbReference type="Pfam" id="PF02687">
    <property type="entry name" value="FtsX"/>
    <property type="match status" value="1"/>
</dbReference>
<keyword evidence="2" id="KW-1003">Cell membrane</keyword>
<feature type="transmembrane region" description="Helical" evidence="8">
    <location>
        <begin position="368"/>
        <end position="394"/>
    </location>
</feature>